<organism evidence="2 3">
    <name type="scientific">Sediminimonas qiaohouensis</name>
    <dbReference type="NCBI Taxonomy" id="552061"/>
    <lineage>
        <taxon>Bacteria</taxon>
        <taxon>Pseudomonadati</taxon>
        <taxon>Pseudomonadota</taxon>
        <taxon>Alphaproteobacteria</taxon>
        <taxon>Rhodobacterales</taxon>
        <taxon>Roseobacteraceae</taxon>
        <taxon>Sediminimonas</taxon>
    </lineage>
</organism>
<dbReference type="AlphaFoldDB" id="A0A7C9L8C2"/>
<evidence type="ECO:0000256" key="1">
    <source>
        <dbReference type="SAM" id="Coils"/>
    </source>
</evidence>
<comment type="caution">
    <text evidence="2">The sequence shown here is derived from an EMBL/GenBank/DDBJ whole genome shotgun (WGS) entry which is preliminary data.</text>
</comment>
<gene>
    <name evidence="2" type="ORF">FH759_07570</name>
</gene>
<reference evidence="2 3" key="1">
    <citation type="submission" date="2019-06" db="EMBL/GenBank/DDBJ databases">
        <title>Enrichment of Autotrophic Halophilic Microorganisms from Red Sea Brine Pool Using Microbial Electrosynthesis System.</title>
        <authorList>
            <person name="Alqahtani M.F."/>
            <person name="Bajracharya S."/>
            <person name="Katuri K.P."/>
            <person name="Ali M."/>
            <person name="Saikaly P.E."/>
        </authorList>
    </citation>
    <scope>NUCLEOTIDE SEQUENCE [LARGE SCALE GENOMIC DNA]</scope>
    <source>
        <strain evidence="2">MES6</strain>
    </source>
</reference>
<dbReference type="Pfam" id="PF13148">
    <property type="entry name" value="DUF3987"/>
    <property type="match status" value="1"/>
</dbReference>
<feature type="coiled-coil region" evidence="1">
    <location>
        <begin position="332"/>
        <end position="359"/>
    </location>
</feature>
<protein>
    <submittedName>
        <fullName evidence="2">DUF3987 domain-containing protein</fullName>
    </submittedName>
</protein>
<proteinExistence type="predicted"/>
<dbReference type="Proteomes" id="UP000483078">
    <property type="component" value="Unassembled WGS sequence"/>
</dbReference>
<evidence type="ECO:0000313" key="3">
    <source>
        <dbReference type="Proteomes" id="UP000483078"/>
    </source>
</evidence>
<sequence length="504" mass="55854">MNKPVPTITPEPFEPEWEEAAPHLLNPLRPAPPKLCLEDFFPIKLAEWIQQAAKAKGAPADYVLAGLLTVSASLIGNTRCGSPRCGWNEPTVLWSAVIGNPSAGKSPGLDATLEPLRNIEKLLRQEKKAEIDDWEQKSEVAKLAEKNWRKQVEAVLAGDGDEEIPAQPAEMDIPARPQAPRLSVNDATIERLSTLLAEQPRGTLQVRDELAGWMQNMERYGGSSDRTFWLEAYGGRSYTVERMGRPPITVDRLSIGVVGGAQPDRLASLMLAADDDGLLARFIVVWPHPTEITTPDVAPDSTYIEGVFRNLLSLDFHETPEGFLVPLRVPFEKAAELALDEFRRELRVMEDSVEGLLQSFFGKLPGLSVRISVVLAFLDWAAKSDHRGEVTEIGLTHFQRAKAFIMEYCLPMARRAYAGNGETLVEAKALRLIAMFRAQNIRQFSAREIIRLGMKGLKTGSDLQPVLDALVDGCIVRKVPQAAPTPGRKPRLYTVNPKVFEKTK</sequence>
<evidence type="ECO:0000313" key="2">
    <source>
        <dbReference type="EMBL" id="MTJ04534.1"/>
    </source>
</evidence>
<name>A0A7C9L8C2_9RHOB</name>
<dbReference type="RefSeq" id="WP_273249206.1">
    <property type="nucleotide sequence ID" value="NZ_VENJ01000009.1"/>
</dbReference>
<accession>A0A7C9L8C2</accession>
<dbReference type="InterPro" id="IPR025048">
    <property type="entry name" value="DUF3987"/>
</dbReference>
<keyword evidence="1" id="KW-0175">Coiled coil</keyword>
<dbReference type="EMBL" id="VENJ01000009">
    <property type="protein sequence ID" value="MTJ04534.1"/>
    <property type="molecule type" value="Genomic_DNA"/>
</dbReference>